<evidence type="ECO:0000313" key="1">
    <source>
        <dbReference type="EMBL" id="CAF4404176.1"/>
    </source>
</evidence>
<protein>
    <submittedName>
        <fullName evidence="1">Uncharacterized protein</fullName>
    </submittedName>
</protein>
<gene>
    <name evidence="1" type="ORF">OKA104_LOCUS51567</name>
</gene>
<accession>A0A820PEM1</accession>
<feature type="non-terminal residue" evidence="1">
    <location>
        <position position="1"/>
    </location>
</feature>
<evidence type="ECO:0000313" key="2">
    <source>
        <dbReference type="Proteomes" id="UP000663881"/>
    </source>
</evidence>
<sequence>MIVLLNLAEAVFTDVPPPPKRPDHFRTKDDLKLYVQT</sequence>
<dbReference type="Proteomes" id="UP000663881">
    <property type="component" value="Unassembled WGS sequence"/>
</dbReference>
<organism evidence="1 2">
    <name type="scientific">Adineta steineri</name>
    <dbReference type="NCBI Taxonomy" id="433720"/>
    <lineage>
        <taxon>Eukaryota</taxon>
        <taxon>Metazoa</taxon>
        <taxon>Spiralia</taxon>
        <taxon>Gnathifera</taxon>
        <taxon>Rotifera</taxon>
        <taxon>Eurotatoria</taxon>
        <taxon>Bdelloidea</taxon>
        <taxon>Adinetida</taxon>
        <taxon>Adinetidae</taxon>
        <taxon>Adineta</taxon>
    </lineage>
</organism>
<name>A0A820PEM1_9BILA</name>
<comment type="caution">
    <text evidence="1">The sequence shown here is derived from an EMBL/GenBank/DDBJ whole genome shotgun (WGS) entry which is preliminary data.</text>
</comment>
<proteinExistence type="predicted"/>
<reference evidence="1" key="1">
    <citation type="submission" date="2021-02" db="EMBL/GenBank/DDBJ databases">
        <authorList>
            <person name="Nowell W R."/>
        </authorList>
    </citation>
    <scope>NUCLEOTIDE SEQUENCE</scope>
</reference>
<dbReference type="EMBL" id="CAJOAY010028216">
    <property type="protein sequence ID" value="CAF4404176.1"/>
    <property type="molecule type" value="Genomic_DNA"/>
</dbReference>
<dbReference type="AlphaFoldDB" id="A0A820PEM1"/>